<comment type="caution">
    <text evidence="12">The sequence shown here is derived from an EMBL/GenBank/DDBJ whole genome shotgun (WGS) entry which is preliminary data.</text>
</comment>
<evidence type="ECO:0000256" key="1">
    <source>
        <dbReference type="ARBA" id="ARBA00004651"/>
    </source>
</evidence>
<feature type="region of interest" description="Disordered" evidence="9">
    <location>
        <begin position="422"/>
        <end position="485"/>
    </location>
</feature>
<dbReference type="EMBL" id="JARTLD010000036">
    <property type="protein sequence ID" value="MED5018606.1"/>
    <property type="molecule type" value="Genomic_DNA"/>
</dbReference>
<dbReference type="InterPro" id="IPR050879">
    <property type="entry name" value="Acyltransferase_3"/>
</dbReference>
<evidence type="ECO:0000256" key="4">
    <source>
        <dbReference type="ARBA" id="ARBA00022679"/>
    </source>
</evidence>
<dbReference type="Gene3D" id="3.40.50.1110">
    <property type="entry name" value="SGNH hydrolase"/>
    <property type="match status" value="1"/>
</dbReference>
<evidence type="ECO:0000256" key="10">
    <source>
        <dbReference type="SAM" id="Phobius"/>
    </source>
</evidence>
<keyword evidence="7 10" id="KW-0472">Membrane</keyword>
<comment type="subcellular location">
    <subcellularLocation>
        <location evidence="1">Cell membrane</location>
        <topology evidence="1">Multi-pass membrane protein</topology>
    </subcellularLocation>
</comment>
<feature type="transmembrane region" description="Helical" evidence="10">
    <location>
        <begin position="346"/>
        <end position="367"/>
    </location>
</feature>
<evidence type="ECO:0000256" key="9">
    <source>
        <dbReference type="SAM" id="MobiDB-lite"/>
    </source>
</evidence>
<dbReference type="InterPro" id="IPR002656">
    <property type="entry name" value="Acyl_transf_3_dom"/>
</dbReference>
<keyword evidence="3" id="KW-1003">Cell membrane</keyword>
<evidence type="ECO:0000313" key="12">
    <source>
        <dbReference type="EMBL" id="MED5018606.1"/>
    </source>
</evidence>
<gene>
    <name evidence="12" type="ORF">P9847_14960</name>
</gene>
<feature type="transmembrane region" description="Helical" evidence="10">
    <location>
        <begin position="189"/>
        <end position="210"/>
    </location>
</feature>
<organism evidence="12 13">
    <name type="scientific">Paenibacillus chibensis</name>
    <dbReference type="NCBI Taxonomy" id="59846"/>
    <lineage>
        <taxon>Bacteria</taxon>
        <taxon>Bacillati</taxon>
        <taxon>Bacillota</taxon>
        <taxon>Bacilli</taxon>
        <taxon>Bacillales</taxon>
        <taxon>Paenibacillaceae</taxon>
        <taxon>Paenibacillus</taxon>
    </lineage>
</organism>
<keyword evidence="6 10" id="KW-1133">Transmembrane helix</keyword>
<feature type="transmembrane region" description="Helical" evidence="10">
    <location>
        <begin position="96"/>
        <end position="114"/>
    </location>
</feature>
<keyword evidence="8 12" id="KW-0012">Acyltransferase</keyword>
<protein>
    <submittedName>
        <fullName evidence="12">Acyltransferase family protein</fullName>
        <ecNumber evidence="12">2.3.1.-</ecNumber>
    </submittedName>
</protein>
<dbReference type="SUPFAM" id="SSF52266">
    <property type="entry name" value="SGNH hydrolase"/>
    <property type="match status" value="1"/>
</dbReference>
<evidence type="ECO:0000256" key="3">
    <source>
        <dbReference type="ARBA" id="ARBA00022475"/>
    </source>
</evidence>
<feature type="transmembrane region" description="Helical" evidence="10">
    <location>
        <begin position="282"/>
        <end position="302"/>
    </location>
</feature>
<feature type="transmembrane region" description="Helical" evidence="10">
    <location>
        <begin position="388"/>
        <end position="408"/>
    </location>
</feature>
<dbReference type="CDD" id="cd01840">
    <property type="entry name" value="SGNH_hydrolase_yrhL_like"/>
    <property type="match status" value="1"/>
</dbReference>
<dbReference type="Pfam" id="PF01757">
    <property type="entry name" value="Acyl_transf_3"/>
    <property type="match status" value="1"/>
</dbReference>
<dbReference type="EC" id="2.3.1.-" evidence="12"/>
<feature type="domain" description="Acyltransferase 3" evidence="11">
    <location>
        <begin position="28"/>
        <end position="362"/>
    </location>
</feature>
<evidence type="ECO:0000259" key="11">
    <source>
        <dbReference type="Pfam" id="PF01757"/>
    </source>
</evidence>
<feature type="compositionally biased region" description="Polar residues" evidence="9">
    <location>
        <begin position="424"/>
        <end position="434"/>
    </location>
</feature>
<evidence type="ECO:0000256" key="5">
    <source>
        <dbReference type="ARBA" id="ARBA00022692"/>
    </source>
</evidence>
<reference evidence="12 13" key="1">
    <citation type="submission" date="2023-03" db="EMBL/GenBank/DDBJ databases">
        <title>Bacillus Genome Sequencing.</title>
        <authorList>
            <person name="Dunlap C."/>
        </authorList>
    </citation>
    <scope>NUCLEOTIDE SEQUENCE [LARGE SCALE GENOMIC DNA]</scope>
    <source>
        <strain evidence="12 13">NRS-52</strain>
    </source>
</reference>
<keyword evidence="4 12" id="KW-0808">Transferase</keyword>
<proteinExistence type="inferred from homology"/>
<feature type="transmembrane region" description="Helical" evidence="10">
    <location>
        <begin position="126"/>
        <end position="146"/>
    </location>
</feature>
<feature type="compositionally biased region" description="Basic and acidic residues" evidence="9">
    <location>
        <begin position="472"/>
        <end position="485"/>
    </location>
</feature>
<keyword evidence="5 10" id="KW-0812">Transmembrane</keyword>
<name>A0ABU6PUP6_9BACL</name>
<dbReference type="GO" id="GO:0016746">
    <property type="term" value="F:acyltransferase activity"/>
    <property type="evidence" value="ECO:0007669"/>
    <property type="project" value="UniProtKB-KW"/>
</dbReference>
<evidence type="ECO:0000313" key="13">
    <source>
        <dbReference type="Proteomes" id="UP001343257"/>
    </source>
</evidence>
<evidence type="ECO:0000256" key="7">
    <source>
        <dbReference type="ARBA" id="ARBA00023136"/>
    </source>
</evidence>
<evidence type="ECO:0000256" key="6">
    <source>
        <dbReference type="ARBA" id="ARBA00022989"/>
    </source>
</evidence>
<dbReference type="Proteomes" id="UP001343257">
    <property type="component" value="Unassembled WGS sequence"/>
</dbReference>
<sequence>MIDNMSIYRERSRQLSALQRGTGKHYMPGLDGLRALSVLAVIAYHLNLKWAQGGLIGVGIFFVISGYLITDQLLQEWKATGRISLMEFWIRRVRRLMPAMLSMLLLTAIWLLAIDPSRLRALKGAFLSSLMYVNNWWLIFHQVSYFESFGPPSPIGHLWSLSIEEQFYMAWPILLVLGLRFTRRRGKLTLLILAFAAASAAAMGMMYAPGSDPSRVYYGTDTRMFALLIGAALAVLWPSRKLNAAISPAARGLLDMIGFLGMTVLMLLMHRSSEYDDWLYQGGFLIIAFISAAAIAALVHPASLAGKIMGFKPLRWIGVRSYSLYIWHYPVMILTNPEVDTGGPSILRISLQLAASVILAALSYKYIEEPLRRGRASKIRHSRPLRRRSLQPVTWTAVLLLILVPLTYSATFSKTGSEAAAESSGVTNGMNKQQDALPASPKVPEYVTKPSPPDPSTQKIPVSETQQTTSSERTEPKTSRVEEHSGKGITAIGDSVILDAAPFLEKKLPGIVIDGKVGRQMHEVDDAIAKLKARGKLGSRVIIELGTNGPFNTQQLRTVLNSLDHAKQVILVNTRVPRKWQDTVNEDIAKVSNEFGNVTVVDWYSASEGKDDYFYRDGVHLKRDGAAYYAELLVQGIRNEKR</sequence>
<feature type="transmembrane region" description="Helical" evidence="10">
    <location>
        <begin position="314"/>
        <end position="334"/>
    </location>
</feature>
<accession>A0ABU6PUP6</accession>
<dbReference type="PANTHER" id="PTHR23028">
    <property type="entry name" value="ACETYLTRANSFERASE"/>
    <property type="match status" value="1"/>
</dbReference>
<feature type="transmembrane region" description="Helical" evidence="10">
    <location>
        <begin position="249"/>
        <end position="270"/>
    </location>
</feature>
<feature type="transmembrane region" description="Helical" evidence="10">
    <location>
        <begin position="216"/>
        <end position="237"/>
    </location>
</feature>
<keyword evidence="13" id="KW-1185">Reference proteome</keyword>
<feature type="transmembrane region" description="Helical" evidence="10">
    <location>
        <begin position="166"/>
        <end position="182"/>
    </location>
</feature>
<dbReference type="InterPro" id="IPR036514">
    <property type="entry name" value="SGNH_hydro_sf"/>
</dbReference>
<evidence type="ECO:0000256" key="8">
    <source>
        <dbReference type="ARBA" id="ARBA00023315"/>
    </source>
</evidence>
<comment type="similarity">
    <text evidence="2">Belongs to the acyltransferase 3 family.</text>
</comment>
<dbReference type="PANTHER" id="PTHR23028:SF53">
    <property type="entry name" value="ACYL_TRANSF_3 DOMAIN-CONTAINING PROTEIN"/>
    <property type="match status" value="1"/>
</dbReference>
<evidence type="ECO:0000256" key="2">
    <source>
        <dbReference type="ARBA" id="ARBA00007400"/>
    </source>
</evidence>
<dbReference type="RefSeq" id="WP_328278993.1">
    <property type="nucleotide sequence ID" value="NZ_JARTLD010000036.1"/>
</dbReference>
<feature type="transmembrane region" description="Helical" evidence="10">
    <location>
        <begin position="53"/>
        <end position="70"/>
    </location>
</feature>